<evidence type="ECO:0000256" key="2">
    <source>
        <dbReference type="SAM" id="Phobius"/>
    </source>
</evidence>
<evidence type="ECO:0000313" key="4">
    <source>
        <dbReference type="Proteomes" id="UP000466966"/>
    </source>
</evidence>
<sequence length="115" mass="12241">MQVVRTIVWVLLAVALVLFSIANWTPVTLHVWSGLLIDTMLPALVILAFALGFVPMWLLHRGAMWQAKRRIAALELAAKPVASTVPPPSAPPPVTTPSPLPPPAATTNDPLGPDA</sequence>
<organism evidence="3 4">
    <name type="scientific">Alteraurantiacibacter buctensis</name>
    <dbReference type="NCBI Taxonomy" id="1503981"/>
    <lineage>
        <taxon>Bacteria</taxon>
        <taxon>Pseudomonadati</taxon>
        <taxon>Pseudomonadota</taxon>
        <taxon>Alphaproteobacteria</taxon>
        <taxon>Sphingomonadales</taxon>
        <taxon>Erythrobacteraceae</taxon>
        <taxon>Alteraurantiacibacter</taxon>
    </lineage>
</organism>
<keyword evidence="2" id="KW-0472">Membrane</keyword>
<dbReference type="RefSeq" id="WP_160771415.1">
    <property type="nucleotide sequence ID" value="NZ_WTYV01000002.1"/>
</dbReference>
<dbReference type="AlphaFoldDB" id="A0A844YZJ6"/>
<feature type="region of interest" description="Disordered" evidence="1">
    <location>
        <begin position="82"/>
        <end position="115"/>
    </location>
</feature>
<feature type="transmembrane region" description="Helical" evidence="2">
    <location>
        <begin position="39"/>
        <end position="59"/>
    </location>
</feature>
<accession>A0A844YZJ6</accession>
<dbReference type="OrthoDB" id="7595841at2"/>
<feature type="transmembrane region" description="Helical" evidence="2">
    <location>
        <begin position="7"/>
        <end position="27"/>
    </location>
</feature>
<protein>
    <recommendedName>
        <fullName evidence="5">DUF1049 domain-containing protein</fullName>
    </recommendedName>
</protein>
<dbReference type="EMBL" id="WTYV01000002">
    <property type="protein sequence ID" value="MXO71507.1"/>
    <property type="molecule type" value="Genomic_DNA"/>
</dbReference>
<keyword evidence="4" id="KW-1185">Reference proteome</keyword>
<feature type="compositionally biased region" description="Pro residues" evidence="1">
    <location>
        <begin position="85"/>
        <end position="104"/>
    </location>
</feature>
<keyword evidence="2" id="KW-1133">Transmembrane helix</keyword>
<name>A0A844YZJ6_9SPHN</name>
<evidence type="ECO:0000313" key="3">
    <source>
        <dbReference type="EMBL" id="MXO71507.1"/>
    </source>
</evidence>
<dbReference type="Proteomes" id="UP000466966">
    <property type="component" value="Unassembled WGS sequence"/>
</dbReference>
<evidence type="ECO:0000256" key="1">
    <source>
        <dbReference type="SAM" id="MobiDB-lite"/>
    </source>
</evidence>
<comment type="caution">
    <text evidence="3">The sequence shown here is derived from an EMBL/GenBank/DDBJ whole genome shotgun (WGS) entry which is preliminary data.</text>
</comment>
<gene>
    <name evidence="3" type="ORF">GRI99_07605</name>
</gene>
<proteinExistence type="predicted"/>
<keyword evidence="2" id="KW-0812">Transmembrane</keyword>
<reference evidence="3 4" key="1">
    <citation type="submission" date="2019-12" db="EMBL/GenBank/DDBJ databases">
        <title>Genomic-based taxomic classification of the family Erythrobacteraceae.</title>
        <authorList>
            <person name="Xu L."/>
        </authorList>
    </citation>
    <scope>NUCLEOTIDE SEQUENCE [LARGE SCALE GENOMIC DNA]</scope>
    <source>
        <strain evidence="3 4">M0322</strain>
    </source>
</reference>
<evidence type="ECO:0008006" key="5">
    <source>
        <dbReference type="Google" id="ProtNLM"/>
    </source>
</evidence>